<name>A0A845M3Y9_9RHOB</name>
<keyword evidence="2" id="KW-1185">Reference proteome</keyword>
<dbReference type="EMBL" id="WTUX01000011">
    <property type="protein sequence ID" value="MZR13118.1"/>
    <property type="molecule type" value="Genomic_DNA"/>
</dbReference>
<dbReference type="InterPro" id="IPR009922">
    <property type="entry name" value="DUF1457"/>
</dbReference>
<proteinExistence type="predicted"/>
<organism evidence="1 2">
    <name type="scientific">Maritimibacter harenae</name>
    <dbReference type="NCBI Taxonomy" id="2606218"/>
    <lineage>
        <taxon>Bacteria</taxon>
        <taxon>Pseudomonadati</taxon>
        <taxon>Pseudomonadota</taxon>
        <taxon>Alphaproteobacteria</taxon>
        <taxon>Rhodobacterales</taxon>
        <taxon>Roseobacteraceae</taxon>
        <taxon>Maritimibacter</taxon>
    </lineage>
</organism>
<dbReference type="RefSeq" id="WP_161351223.1">
    <property type="nucleotide sequence ID" value="NZ_WTUX01000011.1"/>
</dbReference>
<accession>A0A845M3Y9</accession>
<comment type="caution">
    <text evidence="1">The sequence shown here is derived from an EMBL/GenBank/DDBJ whole genome shotgun (WGS) entry which is preliminary data.</text>
</comment>
<sequence>MNIGHDEPSNVIPLATSRAEMRFPAIARVETYWEALRDGRRMPARAEVDPRGIADVLEYACILETVAPGVARMRIAGMHLNDLMGMDVRGMPVSAMFLPATRADLEGVLDAVLDSPAKAHLTLGTDSSTTLPRLSAQMLLLPLRDDRGRPTRILGALQSRGTIGRGPRRFRCLDEAIEPIRAAQETTYPLPEDVPPAPVAAAEDQAPFVPHLRLVHDADD</sequence>
<evidence type="ECO:0000313" key="2">
    <source>
        <dbReference type="Proteomes" id="UP000467322"/>
    </source>
</evidence>
<dbReference type="AlphaFoldDB" id="A0A845M3Y9"/>
<gene>
    <name evidence="1" type="ORF">GQE99_08810</name>
</gene>
<dbReference type="Proteomes" id="UP000467322">
    <property type="component" value="Unassembled WGS sequence"/>
</dbReference>
<reference evidence="1 2" key="1">
    <citation type="submission" date="2019-12" db="EMBL/GenBank/DDBJ databases">
        <title>Maritimibacter sp. nov. sp. isolated from sea sand.</title>
        <authorList>
            <person name="Kim J."/>
            <person name="Jeong S.E."/>
            <person name="Jung H.S."/>
            <person name="Jeon C.O."/>
        </authorList>
    </citation>
    <scope>NUCLEOTIDE SEQUENCE [LARGE SCALE GENOMIC DNA]</scope>
    <source>
        <strain evidence="1 2">DP07</strain>
    </source>
</reference>
<evidence type="ECO:0000313" key="1">
    <source>
        <dbReference type="EMBL" id="MZR13118.1"/>
    </source>
</evidence>
<protein>
    <submittedName>
        <fullName evidence="1">PAS domain-containing protein</fullName>
    </submittedName>
</protein>
<dbReference type="Pfam" id="PF07310">
    <property type="entry name" value="PAS_5"/>
    <property type="match status" value="1"/>
</dbReference>